<comment type="caution">
    <text evidence="9">The sequence shown here is derived from an EMBL/GenBank/DDBJ whole genome shotgun (WGS) entry which is preliminary data.</text>
</comment>
<evidence type="ECO:0000256" key="3">
    <source>
        <dbReference type="ARBA" id="ARBA00022692"/>
    </source>
</evidence>
<dbReference type="SUPFAM" id="SSF103473">
    <property type="entry name" value="MFS general substrate transporter"/>
    <property type="match status" value="1"/>
</dbReference>
<evidence type="ECO:0000313" key="10">
    <source>
        <dbReference type="Proteomes" id="UP000758603"/>
    </source>
</evidence>
<keyword evidence="4 7" id="KW-1133">Transmembrane helix</keyword>
<evidence type="ECO:0000256" key="7">
    <source>
        <dbReference type="SAM" id="Phobius"/>
    </source>
</evidence>
<evidence type="ECO:0000256" key="1">
    <source>
        <dbReference type="ARBA" id="ARBA00004141"/>
    </source>
</evidence>
<dbReference type="Proteomes" id="UP000758603">
    <property type="component" value="Unassembled WGS sequence"/>
</dbReference>
<keyword evidence="5 7" id="KW-0472">Membrane</keyword>
<feature type="region of interest" description="Disordered" evidence="6">
    <location>
        <begin position="1"/>
        <end position="20"/>
    </location>
</feature>
<feature type="transmembrane region" description="Helical" evidence="7">
    <location>
        <begin position="191"/>
        <end position="211"/>
    </location>
</feature>
<protein>
    <submittedName>
        <fullName evidence="9">MFS sugar transporter-like protein</fullName>
    </submittedName>
</protein>
<dbReference type="FunFam" id="1.20.1250.20:FF:000078">
    <property type="entry name" value="MFS maltose transporter, putative"/>
    <property type="match status" value="1"/>
</dbReference>
<feature type="transmembrane region" description="Helical" evidence="7">
    <location>
        <begin position="342"/>
        <end position="365"/>
    </location>
</feature>
<sequence length="541" mass="59099">MASSTDNNVTDGAQPADGATQLGRSLTRYPTSVAGNDDENSTVLSTIKNNPVILLCCLYANLGAFMYGFDNITLSLCLDMAPFVMKFGELVDGSYVVPAYWQSLWNAIPQLMTGIGAWSSGPVSDRLGRRWTMFIAGVISAAGVTIVYTAESNGQFLGGKMVNAVGLGMALASGQTYISEITPLKLRGIALAFYTFCLSVGYLVAASISFTRVTIMDESAYKVMFATEWCWPAAIVAGAFLIPESPYYLIRKNRIEAASKSLGRLHSKNERTVRFALMSIQEVIEHESESNISSFLECFQGSNWRRTRIVLYANGLSQMTGAVFLNNAPYFMVLAGLSSTNVAMIVEIGIAMSILSSIFTFFGMAYLGRRSLVLGGTAFAGVLFMIMGICAALPNQNGATRWAVAIVLQMAWLSIGPANGPALAVAGEVSTMRLRAKTLAIGFFFNYFYSTIWNIVVPYMFNPGYGNLGGELGWVFFGTCSVSLFLIWFEMPDTKDLTAAQIDERFENRVRTRGFQDKDYQDNHTSGKEVEMGEVEQVENV</sequence>
<name>A0A9P8UHJ6_9PEZI</name>
<dbReference type="GO" id="GO:0005351">
    <property type="term" value="F:carbohydrate:proton symporter activity"/>
    <property type="evidence" value="ECO:0007669"/>
    <property type="project" value="TreeGrafter"/>
</dbReference>
<keyword evidence="9" id="KW-0813">Transport</keyword>
<dbReference type="PROSITE" id="PS50850">
    <property type="entry name" value="MFS"/>
    <property type="match status" value="1"/>
</dbReference>
<dbReference type="PANTHER" id="PTHR48022:SF2">
    <property type="entry name" value="PLASTIDIC GLUCOSE TRANSPORTER 4"/>
    <property type="match status" value="1"/>
</dbReference>
<feature type="transmembrane region" description="Helical" evidence="7">
    <location>
        <begin position="472"/>
        <end position="489"/>
    </location>
</feature>
<dbReference type="Gene3D" id="1.20.1250.20">
    <property type="entry name" value="MFS general substrate transporter like domains"/>
    <property type="match status" value="1"/>
</dbReference>
<dbReference type="Pfam" id="PF00083">
    <property type="entry name" value="Sugar_tr"/>
    <property type="match status" value="1"/>
</dbReference>
<dbReference type="InterPro" id="IPR036259">
    <property type="entry name" value="MFS_trans_sf"/>
</dbReference>
<feature type="transmembrane region" description="Helical" evidence="7">
    <location>
        <begin position="131"/>
        <end position="149"/>
    </location>
</feature>
<evidence type="ECO:0000259" key="8">
    <source>
        <dbReference type="PROSITE" id="PS50850"/>
    </source>
</evidence>
<dbReference type="InterPro" id="IPR005829">
    <property type="entry name" value="Sugar_transporter_CS"/>
</dbReference>
<dbReference type="AlphaFoldDB" id="A0A9P8UHJ6"/>
<comment type="subcellular location">
    <subcellularLocation>
        <location evidence="1">Membrane</location>
        <topology evidence="1">Multi-pass membrane protein</topology>
    </subcellularLocation>
</comment>
<feature type="region of interest" description="Disordered" evidence="6">
    <location>
        <begin position="517"/>
        <end position="541"/>
    </location>
</feature>
<feature type="transmembrane region" description="Helical" evidence="7">
    <location>
        <begin position="406"/>
        <end position="426"/>
    </location>
</feature>
<reference evidence="9" key="1">
    <citation type="journal article" date="2021" name="Nat. Commun.">
        <title>Genetic determinants of endophytism in the Arabidopsis root mycobiome.</title>
        <authorList>
            <person name="Mesny F."/>
            <person name="Miyauchi S."/>
            <person name="Thiergart T."/>
            <person name="Pickel B."/>
            <person name="Atanasova L."/>
            <person name="Karlsson M."/>
            <person name="Huettel B."/>
            <person name="Barry K.W."/>
            <person name="Haridas S."/>
            <person name="Chen C."/>
            <person name="Bauer D."/>
            <person name="Andreopoulos W."/>
            <person name="Pangilinan J."/>
            <person name="LaButti K."/>
            <person name="Riley R."/>
            <person name="Lipzen A."/>
            <person name="Clum A."/>
            <person name="Drula E."/>
            <person name="Henrissat B."/>
            <person name="Kohler A."/>
            <person name="Grigoriev I.V."/>
            <person name="Martin F.M."/>
            <person name="Hacquard S."/>
        </authorList>
    </citation>
    <scope>NUCLEOTIDE SEQUENCE</scope>
    <source>
        <strain evidence="9">MPI-SDFR-AT-0073</strain>
    </source>
</reference>
<feature type="transmembrane region" description="Helical" evidence="7">
    <location>
        <begin position="161"/>
        <end position="179"/>
    </location>
</feature>
<evidence type="ECO:0000256" key="6">
    <source>
        <dbReference type="SAM" id="MobiDB-lite"/>
    </source>
</evidence>
<feature type="transmembrane region" description="Helical" evidence="7">
    <location>
        <begin position="372"/>
        <end position="394"/>
    </location>
</feature>
<keyword evidence="9" id="KW-0762">Sugar transport</keyword>
<dbReference type="PANTHER" id="PTHR48022">
    <property type="entry name" value="PLASTIDIC GLUCOSE TRANSPORTER 4"/>
    <property type="match status" value="1"/>
</dbReference>
<dbReference type="RefSeq" id="XP_045956415.1">
    <property type="nucleotide sequence ID" value="XM_046109245.1"/>
</dbReference>
<evidence type="ECO:0000313" key="9">
    <source>
        <dbReference type="EMBL" id="KAH6652137.1"/>
    </source>
</evidence>
<comment type="similarity">
    <text evidence="2">Belongs to the major facilitator superfamily. Sugar transporter (TC 2.A.1.1) family.</text>
</comment>
<feature type="transmembrane region" description="Helical" evidence="7">
    <location>
        <begin position="309"/>
        <end position="330"/>
    </location>
</feature>
<dbReference type="OrthoDB" id="6612291at2759"/>
<dbReference type="InterPro" id="IPR005828">
    <property type="entry name" value="MFS_sugar_transport-like"/>
</dbReference>
<accession>A0A9P8UHJ6</accession>
<dbReference type="GeneID" id="70138136"/>
<proteinExistence type="inferred from homology"/>
<dbReference type="PROSITE" id="PS00216">
    <property type="entry name" value="SUGAR_TRANSPORT_1"/>
    <property type="match status" value="1"/>
</dbReference>
<evidence type="ECO:0000256" key="4">
    <source>
        <dbReference type="ARBA" id="ARBA00022989"/>
    </source>
</evidence>
<feature type="compositionally biased region" description="Acidic residues" evidence="6">
    <location>
        <begin position="532"/>
        <end position="541"/>
    </location>
</feature>
<feature type="compositionally biased region" description="Polar residues" evidence="6">
    <location>
        <begin position="1"/>
        <end position="11"/>
    </location>
</feature>
<evidence type="ECO:0000256" key="2">
    <source>
        <dbReference type="ARBA" id="ARBA00010992"/>
    </source>
</evidence>
<dbReference type="GO" id="GO:0016020">
    <property type="term" value="C:membrane"/>
    <property type="evidence" value="ECO:0007669"/>
    <property type="project" value="UniProtKB-SubCell"/>
</dbReference>
<feature type="transmembrane region" description="Helical" evidence="7">
    <location>
        <begin position="438"/>
        <end position="460"/>
    </location>
</feature>
<dbReference type="InterPro" id="IPR020846">
    <property type="entry name" value="MFS_dom"/>
</dbReference>
<dbReference type="EMBL" id="JAGPXC010000006">
    <property type="protein sequence ID" value="KAH6652137.1"/>
    <property type="molecule type" value="Genomic_DNA"/>
</dbReference>
<gene>
    <name evidence="9" type="ORF">BKA67DRAFT_693330</name>
</gene>
<dbReference type="InterPro" id="IPR050360">
    <property type="entry name" value="MFS_Sugar_Transporters"/>
</dbReference>
<organism evidence="9 10">
    <name type="scientific">Truncatella angustata</name>
    <dbReference type="NCBI Taxonomy" id="152316"/>
    <lineage>
        <taxon>Eukaryota</taxon>
        <taxon>Fungi</taxon>
        <taxon>Dikarya</taxon>
        <taxon>Ascomycota</taxon>
        <taxon>Pezizomycotina</taxon>
        <taxon>Sordariomycetes</taxon>
        <taxon>Xylariomycetidae</taxon>
        <taxon>Amphisphaeriales</taxon>
        <taxon>Sporocadaceae</taxon>
        <taxon>Truncatella</taxon>
    </lineage>
</organism>
<evidence type="ECO:0000256" key="5">
    <source>
        <dbReference type="ARBA" id="ARBA00023136"/>
    </source>
</evidence>
<feature type="compositionally biased region" description="Basic and acidic residues" evidence="6">
    <location>
        <begin position="517"/>
        <end position="531"/>
    </location>
</feature>
<feature type="domain" description="Major facilitator superfamily (MFS) profile" evidence="8">
    <location>
        <begin position="56"/>
        <end position="495"/>
    </location>
</feature>
<keyword evidence="3 7" id="KW-0812">Transmembrane</keyword>
<keyword evidence="10" id="KW-1185">Reference proteome</keyword>